<dbReference type="Pfam" id="PF03815">
    <property type="entry name" value="LCCL"/>
    <property type="match status" value="1"/>
</dbReference>
<dbReference type="InterPro" id="IPR037524">
    <property type="entry name" value="PA14/GLEYA"/>
</dbReference>
<feature type="domain" description="LCCL" evidence="2">
    <location>
        <begin position="591"/>
        <end position="689"/>
    </location>
</feature>
<dbReference type="InterPro" id="IPR004043">
    <property type="entry name" value="LCCL"/>
</dbReference>
<evidence type="ECO:0000259" key="1">
    <source>
        <dbReference type="PROSITE" id="PS50022"/>
    </source>
</evidence>
<sequence>MARLDAESAKIQDMMQRFAATCGAVHSSTRRRLDQIDSLLTRSQHCLKKMDDASAKIGIIEATIEDVREDIDRDTKRALVNKKNCSLVRGYEDEPFPDGIRGAYYNNPTFSGAPAAFRTDKALDLVFSGKGPIDGVSSSNFSVRWDGFVEAPRSGMYTFSIESDCGVRMFLGDEAIIVERMPPPVEGAVSADKPVPAIPTEEKSGMLRAESAMVELVGGQKYRFRVELVHSNHLKYLNPNSATIRVFWRNGPDGEEVIPASHYFTGSARPPLKFSGLNPKQFELGYLSDGERAFVDSDQFVIADVPLRYEGRRFLRALAEPNMEAFSFDVNVPATIYIASPVDEGVPVAPGEGSNWKAHDTEEIISVLYGITGTGRALESRTMRIRFISLRDGGSLSFKVREKGKPFFIFAEEKEEVALSCGGEEEVLSLVGGNTYADCTASSEESEVYGCAAGLNGKHMDQPNGVWRTLGRNGVGEWIAVKFRKQVQITHFRFKPRDDVVNWPSEITLSYTAEGDEDSEVFHIRHTSDIDQNTYKLARPVITNYIRAEITEMFANGENSGGSFEFVGSPCEAKEDVENALAAIPRIMIETCDTTAESIPEISPLEETDQFVAVCPQHCVKSWEGSVYGSGAYTPGSTLCTAAVHAGLCTDPEATCEILVTVGGPKNTFRGTGSHGITSMPSGPAGASIKLSKAPCHKPVSKPLKYLISFGEKEAREDWNVDDGSIKKSHDGIVYGWWREAPTRSCSGHTLSPLSSSGVSFPIPTGPESCPLGAVYKALFKADKCFQ</sequence>
<name>A0A2A9MCX5_BESBE</name>
<proteinExistence type="predicted"/>
<organism evidence="4 5">
    <name type="scientific">Besnoitia besnoiti</name>
    <name type="common">Apicomplexan protozoan</name>
    <dbReference type="NCBI Taxonomy" id="94643"/>
    <lineage>
        <taxon>Eukaryota</taxon>
        <taxon>Sar</taxon>
        <taxon>Alveolata</taxon>
        <taxon>Apicomplexa</taxon>
        <taxon>Conoidasida</taxon>
        <taxon>Coccidia</taxon>
        <taxon>Eucoccidiorida</taxon>
        <taxon>Eimeriorina</taxon>
        <taxon>Sarcocystidae</taxon>
        <taxon>Besnoitia</taxon>
    </lineage>
</organism>
<dbReference type="EMBL" id="NWUJ01000009">
    <property type="protein sequence ID" value="PFH33232.1"/>
    <property type="molecule type" value="Genomic_DNA"/>
</dbReference>
<dbReference type="OrthoDB" id="441660at2759"/>
<dbReference type="AlphaFoldDB" id="A0A2A9MCX5"/>
<gene>
    <name evidence="4" type="ORF">BESB_084310</name>
</gene>
<dbReference type="InterPro" id="IPR036609">
    <property type="entry name" value="LCCL_sf"/>
</dbReference>
<feature type="domain" description="F5/8 type C" evidence="1">
    <location>
        <begin position="421"/>
        <end position="569"/>
    </location>
</feature>
<dbReference type="InterPro" id="IPR008979">
    <property type="entry name" value="Galactose-bd-like_sf"/>
</dbReference>
<dbReference type="KEGG" id="bbes:BESB_084310"/>
<dbReference type="SUPFAM" id="SSF56988">
    <property type="entry name" value="Anthrax protective antigen"/>
    <property type="match status" value="1"/>
</dbReference>
<evidence type="ECO:0000313" key="4">
    <source>
        <dbReference type="EMBL" id="PFH33232.1"/>
    </source>
</evidence>
<comment type="caution">
    <text evidence="4">The sequence shown here is derived from an EMBL/GenBank/DDBJ whole genome shotgun (WGS) entry which is preliminary data.</text>
</comment>
<dbReference type="Gene3D" id="2.170.130.20">
    <property type="entry name" value="LCCL-like domain"/>
    <property type="match status" value="1"/>
</dbReference>
<dbReference type="Proteomes" id="UP000224006">
    <property type="component" value="Chromosome VIII"/>
</dbReference>
<dbReference type="GeneID" id="40313357"/>
<dbReference type="SMART" id="SM00603">
    <property type="entry name" value="LCCL"/>
    <property type="match status" value="1"/>
</dbReference>
<dbReference type="PROSITE" id="PS51820">
    <property type="entry name" value="PA14"/>
    <property type="match status" value="1"/>
</dbReference>
<dbReference type="VEuPathDB" id="ToxoDB:BESB_084310"/>
<evidence type="ECO:0000313" key="5">
    <source>
        <dbReference type="Proteomes" id="UP000224006"/>
    </source>
</evidence>
<dbReference type="Pfam" id="PF07691">
    <property type="entry name" value="PA14"/>
    <property type="match status" value="1"/>
</dbReference>
<evidence type="ECO:0000259" key="2">
    <source>
        <dbReference type="PROSITE" id="PS50820"/>
    </source>
</evidence>
<dbReference type="RefSeq" id="XP_029217241.1">
    <property type="nucleotide sequence ID" value="XM_029366781.1"/>
</dbReference>
<keyword evidence="5" id="KW-1185">Reference proteome</keyword>
<dbReference type="InterPro" id="IPR000421">
    <property type="entry name" value="FA58C"/>
</dbReference>
<dbReference type="InterPro" id="IPR011658">
    <property type="entry name" value="PA14_dom"/>
</dbReference>
<dbReference type="PROSITE" id="PS50820">
    <property type="entry name" value="LCCL"/>
    <property type="match status" value="1"/>
</dbReference>
<protein>
    <submittedName>
        <fullName evidence="4">PA14 domain-containing protein</fullName>
    </submittedName>
</protein>
<feature type="domain" description="PA14" evidence="3">
    <location>
        <begin position="95"/>
        <end position="262"/>
    </location>
</feature>
<dbReference type="Gene3D" id="2.60.120.260">
    <property type="entry name" value="Galactose-binding domain-like"/>
    <property type="match status" value="1"/>
</dbReference>
<dbReference type="Pfam" id="PF00754">
    <property type="entry name" value="F5_F8_type_C"/>
    <property type="match status" value="1"/>
</dbReference>
<dbReference type="Gene3D" id="3.90.182.10">
    <property type="entry name" value="Toxin - Anthrax Protective Antigen,domain 1"/>
    <property type="match status" value="1"/>
</dbReference>
<dbReference type="SMART" id="SM00758">
    <property type="entry name" value="PA14"/>
    <property type="match status" value="1"/>
</dbReference>
<dbReference type="PROSITE" id="PS50022">
    <property type="entry name" value="FA58C_3"/>
    <property type="match status" value="1"/>
</dbReference>
<dbReference type="SUPFAM" id="SSF69848">
    <property type="entry name" value="LCCL domain"/>
    <property type="match status" value="1"/>
</dbReference>
<dbReference type="SUPFAM" id="SSF49785">
    <property type="entry name" value="Galactose-binding domain-like"/>
    <property type="match status" value="1"/>
</dbReference>
<evidence type="ECO:0000259" key="3">
    <source>
        <dbReference type="PROSITE" id="PS51820"/>
    </source>
</evidence>
<reference evidence="4 5" key="1">
    <citation type="submission" date="2017-09" db="EMBL/GenBank/DDBJ databases">
        <title>Genome sequencing of Besnoitia besnoiti strain Bb-Ger1.</title>
        <authorList>
            <person name="Schares G."/>
            <person name="Venepally P."/>
            <person name="Lorenzi H.A."/>
        </authorList>
    </citation>
    <scope>NUCLEOTIDE SEQUENCE [LARGE SCALE GENOMIC DNA]</scope>
    <source>
        <strain evidence="4 5">Bb-Ger1</strain>
    </source>
</reference>
<accession>A0A2A9MCX5</accession>